<protein>
    <submittedName>
        <fullName evidence="2">Protein notum</fullName>
    </submittedName>
</protein>
<dbReference type="Proteomes" id="UP000250235">
    <property type="component" value="Unassembled WGS sequence"/>
</dbReference>
<feature type="compositionally biased region" description="Polar residues" evidence="1">
    <location>
        <begin position="64"/>
        <end position="85"/>
    </location>
</feature>
<sequence>MLCMRNRTTAEGFDLNREPKNSKHSSQLTTDSARNGGHDPSRKMRVRYCRSPSHPGTQKKQHNKLPQQSPSNTDLSPAKPTQATAQRPKHKTTAAGSYNSIGAYLPS</sequence>
<feature type="compositionally biased region" description="Polar residues" evidence="1">
    <location>
        <begin position="24"/>
        <end position="33"/>
    </location>
</feature>
<feature type="region of interest" description="Disordered" evidence="1">
    <location>
        <begin position="1"/>
        <end position="107"/>
    </location>
</feature>
<keyword evidence="3" id="KW-1185">Reference proteome</keyword>
<evidence type="ECO:0000313" key="2">
    <source>
        <dbReference type="EMBL" id="KZV58626.1"/>
    </source>
</evidence>
<evidence type="ECO:0000256" key="1">
    <source>
        <dbReference type="SAM" id="MobiDB-lite"/>
    </source>
</evidence>
<organism evidence="2 3">
    <name type="scientific">Dorcoceras hygrometricum</name>
    <dbReference type="NCBI Taxonomy" id="472368"/>
    <lineage>
        <taxon>Eukaryota</taxon>
        <taxon>Viridiplantae</taxon>
        <taxon>Streptophyta</taxon>
        <taxon>Embryophyta</taxon>
        <taxon>Tracheophyta</taxon>
        <taxon>Spermatophyta</taxon>
        <taxon>Magnoliopsida</taxon>
        <taxon>eudicotyledons</taxon>
        <taxon>Gunneridae</taxon>
        <taxon>Pentapetalae</taxon>
        <taxon>asterids</taxon>
        <taxon>lamiids</taxon>
        <taxon>Lamiales</taxon>
        <taxon>Gesneriaceae</taxon>
        <taxon>Didymocarpoideae</taxon>
        <taxon>Trichosporeae</taxon>
        <taxon>Loxocarpinae</taxon>
        <taxon>Dorcoceras</taxon>
    </lineage>
</organism>
<accession>A0A2Z7DFH7</accession>
<reference evidence="2 3" key="1">
    <citation type="journal article" date="2015" name="Proc. Natl. Acad. Sci. U.S.A.">
        <title>The resurrection genome of Boea hygrometrica: A blueprint for survival of dehydration.</title>
        <authorList>
            <person name="Xiao L."/>
            <person name="Yang G."/>
            <person name="Zhang L."/>
            <person name="Yang X."/>
            <person name="Zhao S."/>
            <person name="Ji Z."/>
            <person name="Zhou Q."/>
            <person name="Hu M."/>
            <person name="Wang Y."/>
            <person name="Chen M."/>
            <person name="Xu Y."/>
            <person name="Jin H."/>
            <person name="Xiao X."/>
            <person name="Hu G."/>
            <person name="Bao F."/>
            <person name="Hu Y."/>
            <person name="Wan P."/>
            <person name="Li L."/>
            <person name="Deng X."/>
            <person name="Kuang T."/>
            <person name="Xiang C."/>
            <person name="Zhu J.K."/>
            <person name="Oliver M.J."/>
            <person name="He Y."/>
        </authorList>
    </citation>
    <scope>NUCLEOTIDE SEQUENCE [LARGE SCALE GENOMIC DNA]</scope>
    <source>
        <strain evidence="3">cv. XS01</strain>
    </source>
</reference>
<name>A0A2Z7DFH7_9LAMI</name>
<gene>
    <name evidence="2" type="ORF">F511_05755</name>
</gene>
<dbReference type="AlphaFoldDB" id="A0A2Z7DFH7"/>
<evidence type="ECO:0000313" key="3">
    <source>
        <dbReference type="Proteomes" id="UP000250235"/>
    </source>
</evidence>
<dbReference type="EMBL" id="KQ986467">
    <property type="protein sequence ID" value="KZV58626.1"/>
    <property type="molecule type" value="Genomic_DNA"/>
</dbReference>
<proteinExistence type="predicted"/>